<evidence type="ECO:0000256" key="1">
    <source>
        <dbReference type="SAM" id="SignalP"/>
    </source>
</evidence>
<feature type="signal peptide" evidence="1">
    <location>
        <begin position="1"/>
        <end position="25"/>
    </location>
</feature>
<gene>
    <name evidence="2" type="ORF">HHK36_025485</name>
</gene>
<proteinExistence type="predicted"/>
<name>A0A834YIQ3_TETSI</name>
<feature type="chain" id="PRO_5032740916" evidence="1">
    <location>
        <begin position="26"/>
        <end position="157"/>
    </location>
</feature>
<dbReference type="EMBL" id="JABCRI010000019">
    <property type="protein sequence ID" value="KAF8388805.1"/>
    <property type="molecule type" value="Genomic_DNA"/>
</dbReference>
<accession>A0A834YIQ3</accession>
<evidence type="ECO:0000313" key="2">
    <source>
        <dbReference type="EMBL" id="KAF8388805.1"/>
    </source>
</evidence>
<keyword evidence="1" id="KW-0732">Signal</keyword>
<protein>
    <submittedName>
        <fullName evidence="2">Uncharacterized protein</fullName>
    </submittedName>
</protein>
<reference evidence="2 3" key="1">
    <citation type="submission" date="2020-04" db="EMBL/GenBank/DDBJ databases">
        <title>Plant Genome Project.</title>
        <authorList>
            <person name="Zhang R.-G."/>
        </authorList>
    </citation>
    <scope>NUCLEOTIDE SEQUENCE [LARGE SCALE GENOMIC DNA]</scope>
    <source>
        <strain evidence="2">YNK0</strain>
        <tissue evidence="2">Leaf</tissue>
    </source>
</reference>
<dbReference type="AlphaFoldDB" id="A0A834YIQ3"/>
<sequence length="157" mass="17904">MGKGKPYPAASWWWLRVVLWQSCYRRWRCIGEVGGYWRSLVATGSCVGCWGRRLVLRKWVGLRESTGLAGGSVQTPMTPPSPPVLFRLPWMKMMIGTTELGTFLRFVIERDRRGTEMQEKETKEKANLLSNPICKNTQVCSYSPLITVVYPLYVVGV</sequence>
<evidence type="ECO:0000313" key="3">
    <source>
        <dbReference type="Proteomes" id="UP000655225"/>
    </source>
</evidence>
<organism evidence="2 3">
    <name type="scientific">Tetracentron sinense</name>
    <name type="common">Spur-leaf</name>
    <dbReference type="NCBI Taxonomy" id="13715"/>
    <lineage>
        <taxon>Eukaryota</taxon>
        <taxon>Viridiplantae</taxon>
        <taxon>Streptophyta</taxon>
        <taxon>Embryophyta</taxon>
        <taxon>Tracheophyta</taxon>
        <taxon>Spermatophyta</taxon>
        <taxon>Magnoliopsida</taxon>
        <taxon>Trochodendrales</taxon>
        <taxon>Trochodendraceae</taxon>
        <taxon>Tetracentron</taxon>
    </lineage>
</organism>
<dbReference type="Proteomes" id="UP000655225">
    <property type="component" value="Unassembled WGS sequence"/>
</dbReference>
<keyword evidence="3" id="KW-1185">Reference proteome</keyword>
<comment type="caution">
    <text evidence="2">The sequence shown here is derived from an EMBL/GenBank/DDBJ whole genome shotgun (WGS) entry which is preliminary data.</text>
</comment>